<evidence type="ECO:0000256" key="3">
    <source>
        <dbReference type="ARBA" id="ARBA00017307"/>
    </source>
</evidence>
<dbReference type="CDD" id="cd00076">
    <property type="entry name" value="HFD_SF"/>
    <property type="match status" value="1"/>
</dbReference>
<dbReference type="InterPro" id="IPR037818">
    <property type="entry name" value="TAF8"/>
</dbReference>
<keyword evidence="9" id="KW-1185">Reference proteome</keyword>
<gene>
    <name evidence="8" type="ORF">ALEPTO_LOCUS5070</name>
</gene>
<accession>A0A9N9FG86</accession>
<protein>
    <recommendedName>
        <fullName evidence="3">Transcription initiation factor TFIID subunit 8</fullName>
    </recommendedName>
</protein>
<comment type="caution">
    <text evidence="8">The sequence shown here is derived from an EMBL/GenBank/DDBJ whole genome shotgun (WGS) entry which is preliminary data.</text>
</comment>
<evidence type="ECO:0000256" key="2">
    <source>
        <dbReference type="ARBA" id="ARBA00008767"/>
    </source>
</evidence>
<feature type="domain" description="Bromodomain associated" evidence="7">
    <location>
        <begin position="25"/>
        <end position="101"/>
    </location>
</feature>
<evidence type="ECO:0000256" key="1">
    <source>
        <dbReference type="ARBA" id="ARBA00004123"/>
    </source>
</evidence>
<keyword evidence="5" id="KW-0804">Transcription</keyword>
<comment type="subcellular location">
    <subcellularLocation>
        <location evidence="1">Nucleus</location>
    </subcellularLocation>
</comment>
<evidence type="ECO:0000259" key="7">
    <source>
        <dbReference type="SMART" id="SM00576"/>
    </source>
</evidence>
<evidence type="ECO:0000313" key="9">
    <source>
        <dbReference type="Proteomes" id="UP000789508"/>
    </source>
</evidence>
<dbReference type="Gene3D" id="1.10.20.10">
    <property type="entry name" value="Histone, subunit A"/>
    <property type="match status" value="1"/>
</dbReference>
<dbReference type="AlphaFoldDB" id="A0A9N9FG86"/>
<proteinExistence type="inferred from homology"/>
<evidence type="ECO:0000256" key="5">
    <source>
        <dbReference type="ARBA" id="ARBA00023163"/>
    </source>
</evidence>
<organism evidence="8 9">
    <name type="scientific">Ambispora leptoticha</name>
    <dbReference type="NCBI Taxonomy" id="144679"/>
    <lineage>
        <taxon>Eukaryota</taxon>
        <taxon>Fungi</taxon>
        <taxon>Fungi incertae sedis</taxon>
        <taxon>Mucoromycota</taxon>
        <taxon>Glomeromycotina</taxon>
        <taxon>Glomeromycetes</taxon>
        <taxon>Archaeosporales</taxon>
        <taxon>Ambisporaceae</taxon>
        <taxon>Ambispora</taxon>
    </lineage>
</organism>
<dbReference type="Proteomes" id="UP000789508">
    <property type="component" value="Unassembled WGS sequence"/>
</dbReference>
<dbReference type="InterPro" id="IPR006565">
    <property type="entry name" value="BTP"/>
</dbReference>
<keyword evidence="6" id="KW-0539">Nucleus</keyword>
<dbReference type="PANTHER" id="PTHR46469">
    <property type="entry name" value="TRANSCRIPTION INITIATION FACTOR TFIID SUBUNIT 8"/>
    <property type="match status" value="1"/>
</dbReference>
<evidence type="ECO:0000256" key="6">
    <source>
        <dbReference type="ARBA" id="ARBA00023242"/>
    </source>
</evidence>
<dbReference type="InterPro" id="IPR009072">
    <property type="entry name" value="Histone-fold"/>
</dbReference>
<sequence>MVVQQSSDSYSVNDLRQEPNLEINSTVAEQISKKVGAFIVKDLGYESISGQALDALGFLMSAFFETVASTAHNYAELGRRHTPNLNDIEETLNDLAIKTGALEGYMERHNAKCTETCARNHDNQQECKGAKYKEFSLKLRSSFLPAPSTLIPELPNLVKDEDEEVKPERYTKNNDRETKKISHNKTIPNYIPPHLPPFPPKHSYKSTPQVAKIIEDDQITLRERNIQQVRMMENNLRKLTTMENRMFYYPTMVVADAIGENNLVKLNYSIPIVNFNAYEYQDSFEHENKKLKSRIANTMNLRLYEGATQKQKAKIKYQRREEKYEDFVTFPNIDKGKQKAEIQSPHYLSEEFYEELDDMEFEEV</sequence>
<reference evidence="8" key="1">
    <citation type="submission" date="2021-06" db="EMBL/GenBank/DDBJ databases">
        <authorList>
            <person name="Kallberg Y."/>
            <person name="Tangrot J."/>
            <person name="Rosling A."/>
        </authorList>
    </citation>
    <scope>NUCLEOTIDE SEQUENCE</scope>
    <source>
        <strain evidence="8">FL130A</strain>
    </source>
</reference>
<dbReference type="PANTHER" id="PTHR46469:SF1">
    <property type="entry name" value="TRANSCRIPTION INITIATION FACTOR TFIID SUBUNIT 8"/>
    <property type="match status" value="1"/>
</dbReference>
<dbReference type="InterPro" id="IPR019473">
    <property type="entry name" value="TFIID_su8_C"/>
</dbReference>
<dbReference type="SUPFAM" id="SSF47113">
    <property type="entry name" value="Histone-fold"/>
    <property type="match status" value="1"/>
</dbReference>
<dbReference type="Pfam" id="PF10406">
    <property type="entry name" value="TAF8_C"/>
    <property type="match status" value="1"/>
</dbReference>
<name>A0A9N9FG86_9GLOM</name>
<dbReference type="EMBL" id="CAJVPS010001326">
    <property type="protein sequence ID" value="CAG8533821.1"/>
    <property type="molecule type" value="Genomic_DNA"/>
</dbReference>
<dbReference type="OrthoDB" id="2193813at2759"/>
<keyword evidence="4" id="KW-0805">Transcription regulation</keyword>
<dbReference type="SMART" id="SM00576">
    <property type="entry name" value="BTP"/>
    <property type="match status" value="1"/>
</dbReference>
<dbReference type="Pfam" id="PF07524">
    <property type="entry name" value="Bromo_TP"/>
    <property type="match status" value="1"/>
</dbReference>
<dbReference type="GO" id="GO:0046982">
    <property type="term" value="F:protein heterodimerization activity"/>
    <property type="evidence" value="ECO:0007669"/>
    <property type="project" value="InterPro"/>
</dbReference>
<dbReference type="GO" id="GO:0005669">
    <property type="term" value="C:transcription factor TFIID complex"/>
    <property type="evidence" value="ECO:0007669"/>
    <property type="project" value="InterPro"/>
</dbReference>
<dbReference type="GO" id="GO:0006367">
    <property type="term" value="P:transcription initiation at RNA polymerase II promoter"/>
    <property type="evidence" value="ECO:0007669"/>
    <property type="project" value="TreeGrafter"/>
</dbReference>
<evidence type="ECO:0000313" key="8">
    <source>
        <dbReference type="EMBL" id="CAG8533821.1"/>
    </source>
</evidence>
<comment type="similarity">
    <text evidence="2">Belongs to the TAF8 family.</text>
</comment>
<evidence type="ECO:0000256" key="4">
    <source>
        <dbReference type="ARBA" id="ARBA00023015"/>
    </source>
</evidence>